<keyword evidence="3 6" id="KW-0812">Transmembrane</keyword>
<reference evidence="8 9" key="1">
    <citation type="submission" date="2014-11" db="EMBL/GenBank/DDBJ databases">
        <title>Comparative genomics of Methylobacterium species.</title>
        <authorList>
            <person name="Chaudhry V."/>
            <person name="Patil P.B."/>
        </authorList>
    </citation>
    <scope>NUCLEOTIDE SEQUENCE [LARGE SCALE GENOMIC DNA]</scope>
    <source>
        <strain evidence="8 9">SE3.6</strain>
    </source>
</reference>
<dbReference type="InterPro" id="IPR000620">
    <property type="entry name" value="EamA_dom"/>
</dbReference>
<evidence type="ECO:0000313" key="9">
    <source>
        <dbReference type="Proteomes" id="UP000036471"/>
    </source>
</evidence>
<feature type="domain" description="EamA" evidence="7">
    <location>
        <begin position="21"/>
        <end position="153"/>
    </location>
</feature>
<evidence type="ECO:0000313" key="8">
    <source>
        <dbReference type="EMBL" id="KMO20441.1"/>
    </source>
</evidence>
<dbReference type="EMBL" id="JTHG01000170">
    <property type="protein sequence ID" value="KMO20441.1"/>
    <property type="molecule type" value="Genomic_DNA"/>
</dbReference>
<evidence type="ECO:0000256" key="6">
    <source>
        <dbReference type="SAM" id="Phobius"/>
    </source>
</evidence>
<feature type="transmembrane region" description="Helical" evidence="6">
    <location>
        <begin position="282"/>
        <end position="298"/>
    </location>
</feature>
<feature type="transmembrane region" description="Helical" evidence="6">
    <location>
        <begin position="226"/>
        <end position="245"/>
    </location>
</feature>
<dbReference type="SUPFAM" id="SSF103481">
    <property type="entry name" value="Multidrug resistance efflux transporter EmrE"/>
    <property type="match status" value="2"/>
</dbReference>
<feature type="transmembrane region" description="Helical" evidence="6">
    <location>
        <begin position="194"/>
        <end position="214"/>
    </location>
</feature>
<organism evidence="8 9">
    <name type="scientific">Methylobacterium indicum</name>
    <dbReference type="NCBI Taxonomy" id="1775910"/>
    <lineage>
        <taxon>Bacteria</taxon>
        <taxon>Pseudomonadati</taxon>
        <taxon>Pseudomonadota</taxon>
        <taxon>Alphaproteobacteria</taxon>
        <taxon>Hyphomicrobiales</taxon>
        <taxon>Methylobacteriaceae</taxon>
        <taxon>Methylobacterium</taxon>
    </lineage>
</organism>
<proteinExistence type="inferred from homology"/>
<dbReference type="InterPro" id="IPR037185">
    <property type="entry name" value="EmrE-like"/>
</dbReference>
<accession>A0ABR5H7Q9</accession>
<dbReference type="InterPro" id="IPR050638">
    <property type="entry name" value="AA-Vitamin_Transporters"/>
</dbReference>
<feature type="transmembrane region" description="Helical" evidence="6">
    <location>
        <begin position="113"/>
        <end position="132"/>
    </location>
</feature>
<sequence length="300" mass="30897">MVRPEPQARPEAPSGRRLAEGVAFALLAVSLWGGWFVITRRTVGAGGVLGPADLVALRFGIGGLLLLPVLLLRLRGLDRRAYLDGAVLYVAQGAPFALLISIALRYAPAGHGAALTPGTMPLFAALLGALVLGDRPGRLALAGLGLIAAGALTLAGGFRDTDELFGYGLLLTAAFLWAAGTVRMRRSRLTALEATALICVGSLVTYLPVYLASGLSRLLEAPPAEVAIQALYQGVLVSVVALVAFNRSLGLIGRRTPAFTALVPVIATILAIPVLGEVPDPLHVGAILAIGAGVLLTTRG</sequence>
<dbReference type="PANTHER" id="PTHR32322:SF2">
    <property type="entry name" value="EAMA DOMAIN-CONTAINING PROTEIN"/>
    <property type="match status" value="1"/>
</dbReference>
<keyword evidence="9" id="KW-1185">Reference proteome</keyword>
<dbReference type="Gene3D" id="1.10.3730.20">
    <property type="match status" value="1"/>
</dbReference>
<evidence type="ECO:0000256" key="2">
    <source>
        <dbReference type="ARBA" id="ARBA00007362"/>
    </source>
</evidence>
<feature type="transmembrane region" description="Helical" evidence="6">
    <location>
        <begin position="21"/>
        <end position="43"/>
    </location>
</feature>
<feature type="transmembrane region" description="Helical" evidence="6">
    <location>
        <begin position="164"/>
        <end position="182"/>
    </location>
</feature>
<feature type="transmembrane region" description="Helical" evidence="6">
    <location>
        <begin position="139"/>
        <end position="158"/>
    </location>
</feature>
<feature type="transmembrane region" description="Helical" evidence="6">
    <location>
        <begin position="257"/>
        <end position="276"/>
    </location>
</feature>
<feature type="transmembrane region" description="Helical" evidence="6">
    <location>
        <begin position="86"/>
        <end position="107"/>
    </location>
</feature>
<evidence type="ECO:0000256" key="4">
    <source>
        <dbReference type="ARBA" id="ARBA00022989"/>
    </source>
</evidence>
<keyword evidence="5 6" id="KW-0472">Membrane</keyword>
<comment type="caution">
    <text evidence="8">The sequence shown here is derived from an EMBL/GenBank/DDBJ whole genome shotgun (WGS) entry which is preliminary data.</text>
</comment>
<dbReference type="PANTHER" id="PTHR32322">
    <property type="entry name" value="INNER MEMBRANE TRANSPORTER"/>
    <property type="match status" value="1"/>
</dbReference>
<feature type="transmembrane region" description="Helical" evidence="6">
    <location>
        <begin position="55"/>
        <end position="74"/>
    </location>
</feature>
<protein>
    <recommendedName>
        <fullName evidence="7">EamA domain-containing protein</fullName>
    </recommendedName>
</protein>
<dbReference type="Proteomes" id="UP000036471">
    <property type="component" value="Unassembled WGS sequence"/>
</dbReference>
<name>A0ABR5H7Q9_9HYPH</name>
<feature type="domain" description="EamA" evidence="7">
    <location>
        <begin position="165"/>
        <end position="298"/>
    </location>
</feature>
<evidence type="ECO:0000256" key="1">
    <source>
        <dbReference type="ARBA" id="ARBA00004141"/>
    </source>
</evidence>
<comment type="similarity">
    <text evidence="2">Belongs to the EamA transporter family.</text>
</comment>
<keyword evidence="4 6" id="KW-1133">Transmembrane helix</keyword>
<dbReference type="Pfam" id="PF00892">
    <property type="entry name" value="EamA"/>
    <property type="match status" value="2"/>
</dbReference>
<evidence type="ECO:0000259" key="7">
    <source>
        <dbReference type="Pfam" id="PF00892"/>
    </source>
</evidence>
<comment type="subcellular location">
    <subcellularLocation>
        <location evidence="1">Membrane</location>
        <topology evidence="1">Multi-pass membrane protein</topology>
    </subcellularLocation>
</comment>
<evidence type="ECO:0000256" key="3">
    <source>
        <dbReference type="ARBA" id="ARBA00022692"/>
    </source>
</evidence>
<gene>
    <name evidence="8" type="ORF">QR79_18220</name>
</gene>
<evidence type="ECO:0000256" key="5">
    <source>
        <dbReference type="ARBA" id="ARBA00023136"/>
    </source>
</evidence>